<sequence length="223" mass="23426">MTTLANPLYAFVGAGDLALTQFNEAVASLRERTEAATEDAQARFEKAKVRFNELPDEVPANFEELKGKFTADEVKEQVDAYVALATSFYNGLAERGETALERLRTQPLFAENIERAEKAYNDAVELTEDALGVVSAQTRAVGERAAKLAGTVSGKTVDAAVAVEEAAEGVAEKLEEAAVAVEDAGAKVKADADEAATEVAAKAPAKKAPAKKAPAKKAAPSAK</sequence>
<feature type="region of interest" description="Disordered" evidence="2">
    <location>
        <begin position="193"/>
        <end position="223"/>
    </location>
</feature>
<dbReference type="RefSeq" id="WP_005185341.1">
    <property type="nucleotide sequence ID" value="NZ_CP045804.1"/>
</dbReference>
<keyword evidence="1" id="KW-0175">Coiled coil</keyword>
<feature type="compositionally biased region" description="Basic residues" evidence="2">
    <location>
        <begin position="204"/>
        <end position="215"/>
    </location>
</feature>
<dbReference type="EMBL" id="CP045810">
    <property type="protein sequence ID" value="QHN38138.1"/>
    <property type="molecule type" value="Genomic_DNA"/>
</dbReference>
<organism evidence="3">
    <name type="scientific">Gordonia amarae</name>
    <dbReference type="NCBI Taxonomy" id="36821"/>
    <lineage>
        <taxon>Bacteria</taxon>
        <taxon>Bacillati</taxon>
        <taxon>Actinomycetota</taxon>
        <taxon>Actinomycetes</taxon>
        <taxon>Mycobacteriales</taxon>
        <taxon>Gordoniaceae</taxon>
        <taxon>Gordonia</taxon>
    </lineage>
</organism>
<evidence type="ECO:0000256" key="1">
    <source>
        <dbReference type="SAM" id="Coils"/>
    </source>
</evidence>
<gene>
    <name evidence="3" type="ORF">GII30_02130</name>
</gene>
<feature type="coiled-coil region" evidence="1">
    <location>
        <begin position="19"/>
        <end position="50"/>
    </location>
</feature>
<proteinExistence type="predicted"/>
<name>A0A857KF03_9ACTN</name>
<evidence type="ECO:0000313" key="3">
    <source>
        <dbReference type="EMBL" id="QHN38138.1"/>
    </source>
</evidence>
<evidence type="ECO:0000256" key="2">
    <source>
        <dbReference type="SAM" id="MobiDB-lite"/>
    </source>
</evidence>
<accession>A0A857KF03</accession>
<reference evidence="3" key="1">
    <citation type="journal article" date="2021" name="Nat. Microbiol.">
        <title>Cocultivation of an ultrasmall environmental parasitic bacterium with lytic ability against bacteria associated with wastewater foams.</title>
        <authorList>
            <person name="Batinovic S."/>
            <person name="Rose J.J.A."/>
            <person name="Ratcliffe J."/>
            <person name="Seviour R.J."/>
            <person name="Petrovski S."/>
        </authorList>
    </citation>
    <scope>NUCLEOTIDE SEQUENCE</scope>
    <source>
        <strain evidence="3">CON44</strain>
    </source>
</reference>
<protein>
    <submittedName>
        <fullName evidence="3">Heparin-binding hemagglutinin</fullName>
    </submittedName>
</protein>
<dbReference type="AlphaFoldDB" id="A0A857KF03"/>